<dbReference type="PRINTS" id="PR00069">
    <property type="entry name" value="ALDKETRDTASE"/>
</dbReference>
<dbReference type="STRING" id="328396.RU93_GL001550"/>
<evidence type="ECO:0000256" key="1">
    <source>
        <dbReference type="ARBA" id="ARBA00023002"/>
    </source>
</evidence>
<keyword evidence="1" id="KW-0560">Oxidoreductase</keyword>
<evidence type="ECO:0000313" key="5">
    <source>
        <dbReference type="Proteomes" id="UP000182149"/>
    </source>
</evidence>
<name>A0A1L8QVN8_9ENTE</name>
<dbReference type="FunFam" id="3.20.20.100:FF:000004">
    <property type="entry name" value="Oxidoreductase, aldo/keto reductase"/>
    <property type="match status" value="1"/>
</dbReference>
<dbReference type="Proteomes" id="UP000813384">
    <property type="component" value="Unassembled WGS sequence"/>
</dbReference>
<reference evidence="3" key="2">
    <citation type="journal article" date="2021" name="PeerJ">
        <title>Extensive microbial diversity within the chicken gut microbiome revealed by metagenomics and culture.</title>
        <authorList>
            <person name="Gilroy R."/>
            <person name="Ravi A."/>
            <person name="Getino M."/>
            <person name="Pursley I."/>
            <person name="Horton D.L."/>
            <person name="Alikhan N.F."/>
            <person name="Baker D."/>
            <person name="Gharbi K."/>
            <person name="Hall N."/>
            <person name="Watson M."/>
            <person name="Adriaenssens E.M."/>
            <person name="Foster-Nyarko E."/>
            <person name="Jarju S."/>
            <person name="Secka A."/>
            <person name="Antonio M."/>
            <person name="Oren A."/>
            <person name="Chaudhuri R.R."/>
            <person name="La Ragione R."/>
            <person name="Hildebrand F."/>
            <person name="Pallen M.J."/>
        </authorList>
    </citation>
    <scope>NUCLEOTIDE SEQUENCE</scope>
    <source>
        <strain evidence="3">150</strain>
    </source>
</reference>
<proteinExistence type="predicted"/>
<accession>A0A1L8QVN8</accession>
<reference evidence="4 5" key="1">
    <citation type="submission" date="2014-12" db="EMBL/GenBank/DDBJ databases">
        <title>Draft genome sequences of 29 type strains of Enterococci.</title>
        <authorList>
            <person name="Zhong Z."/>
            <person name="Sun Z."/>
            <person name="Liu W."/>
            <person name="Zhang W."/>
            <person name="Zhang H."/>
        </authorList>
    </citation>
    <scope>NUCLEOTIDE SEQUENCE [LARGE SCALE GENOMIC DNA]</scope>
    <source>
        <strain evidence="4 5">DSM 17690</strain>
    </source>
</reference>
<evidence type="ECO:0000259" key="2">
    <source>
        <dbReference type="Pfam" id="PF00248"/>
    </source>
</evidence>
<dbReference type="PANTHER" id="PTHR43364:SF4">
    <property type="entry name" value="NAD(P)-LINKED OXIDOREDUCTASE SUPERFAMILY PROTEIN"/>
    <property type="match status" value="1"/>
</dbReference>
<dbReference type="InterPro" id="IPR036812">
    <property type="entry name" value="NAD(P)_OxRdtase_dom_sf"/>
</dbReference>
<reference evidence="3" key="3">
    <citation type="submission" date="2021-11" db="EMBL/GenBank/DDBJ databases">
        <authorList>
            <person name="Gilroy R."/>
        </authorList>
    </citation>
    <scope>NUCLEOTIDE SEQUENCE</scope>
    <source>
        <strain evidence="3">150</strain>
    </source>
</reference>
<dbReference type="InterPro" id="IPR020471">
    <property type="entry name" value="AKR"/>
</dbReference>
<protein>
    <submittedName>
        <fullName evidence="3">Aldo/keto reductase</fullName>
    </submittedName>
    <submittedName>
        <fullName evidence="4">NADP-dependent aryl-alcohol dehydrogenase</fullName>
    </submittedName>
</protein>
<dbReference type="GO" id="GO:0016491">
    <property type="term" value="F:oxidoreductase activity"/>
    <property type="evidence" value="ECO:0007669"/>
    <property type="project" value="UniProtKB-KW"/>
</dbReference>
<evidence type="ECO:0000313" key="4">
    <source>
        <dbReference type="EMBL" id="OJG11555.1"/>
    </source>
</evidence>
<dbReference type="GO" id="GO:0005829">
    <property type="term" value="C:cytosol"/>
    <property type="evidence" value="ECO:0007669"/>
    <property type="project" value="TreeGrafter"/>
</dbReference>
<dbReference type="EMBL" id="JXKD01000003">
    <property type="protein sequence ID" value="OJG11555.1"/>
    <property type="molecule type" value="Genomic_DNA"/>
</dbReference>
<dbReference type="InterPro" id="IPR023210">
    <property type="entry name" value="NADP_OxRdtase_dom"/>
</dbReference>
<dbReference type="CDD" id="cd19079">
    <property type="entry name" value="AKR_EcYajO-like"/>
    <property type="match status" value="1"/>
</dbReference>
<comment type="caution">
    <text evidence="4">The sequence shown here is derived from an EMBL/GenBank/DDBJ whole genome shotgun (WGS) entry which is preliminary data.</text>
</comment>
<evidence type="ECO:0000313" key="3">
    <source>
        <dbReference type="EMBL" id="MCC9274303.1"/>
    </source>
</evidence>
<gene>
    <name evidence="3" type="ORF">K8V42_08455</name>
    <name evidence="4" type="ORF">RU93_GL001550</name>
</gene>
<dbReference type="RefSeq" id="WP_071874290.1">
    <property type="nucleotide sequence ID" value="NZ_JBHSHF010000014.1"/>
</dbReference>
<dbReference type="Gene3D" id="3.20.20.100">
    <property type="entry name" value="NADP-dependent oxidoreductase domain"/>
    <property type="match status" value="1"/>
</dbReference>
<feature type="domain" description="NADP-dependent oxidoreductase" evidence="2">
    <location>
        <begin position="15"/>
        <end position="315"/>
    </location>
</feature>
<sequence>MEYIKLGNTGLDVSPLCLGAMGFGSPTNWIHNWILEEEESRPVIKKALDLGINFFDTANIYSLGRSEEVLGEALRDFGKREELVVATKLYMPMKKAPNSGGLSRKEIFFQVEESLKRLGMDYIDLYIIHRWDYQTPIEETMEALHDLVKAGKVRYLGASAMYTWQFAKAQFIAEKHGWTKFVSMQNHLNLLYREEEREMIPFCEDQKIAITPYSPLASGRLTRDWTGDTKRSLTDQTSKMKYDQTMDQDRVIVERVAQVAEELDVKRAQVALAWLMQKEVVTVPIIGATKESHLLDALPAIDVTLTPEQVAFLEEPYLPHQVVGAR</sequence>
<dbReference type="SUPFAM" id="SSF51430">
    <property type="entry name" value="NAD(P)-linked oxidoreductase"/>
    <property type="match status" value="1"/>
</dbReference>
<dbReference type="Pfam" id="PF00248">
    <property type="entry name" value="Aldo_ket_red"/>
    <property type="match status" value="1"/>
</dbReference>
<keyword evidence="5" id="KW-1185">Reference proteome</keyword>
<dbReference type="EMBL" id="JAJJVO010000125">
    <property type="protein sequence ID" value="MCC9274303.1"/>
    <property type="molecule type" value="Genomic_DNA"/>
</dbReference>
<dbReference type="PANTHER" id="PTHR43364">
    <property type="entry name" value="NADH-SPECIFIC METHYLGLYOXAL REDUCTASE-RELATED"/>
    <property type="match status" value="1"/>
</dbReference>
<organism evidence="4 5">
    <name type="scientific">Enterococcus aquimarinus</name>
    <dbReference type="NCBI Taxonomy" id="328396"/>
    <lineage>
        <taxon>Bacteria</taxon>
        <taxon>Bacillati</taxon>
        <taxon>Bacillota</taxon>
        <taxon>Bacilli</taxon>
        <taxon>Lactobacillales</taxon>
        <taxon>Enterococcaceae</taxon>
        <taxon>Enterococcus</taxon>
    </lineage>
</organism>
<dbReference type="Proteomes" id="UP000182149">
    <property type="component" value="Unassembled WGS sequence"/>
</dbReference>
<dbReference type="OrthoDB" id="9773828at2"/>
<dbReference type="InterPro" id="IPR050523">
    <property type="entry name" value="AKR_Detox_Biosynth"/>
</dbReference>
<dbReference type="AlphaFoldDB" id="A0A1L8QVN8"/>